<sequence length="173" mass="20249">MNLYFRLIWTLLRVWCLPAIRIDEPFERTFRVLPNDIDINLHLNNGRYLTIADLMIVEFFGRTGFLRSLFKNKWKPVLGGTTVTYRKQLKLGEKYRLRYRWVGSDTHWNYLRFEFLKMDGTLCASGYSKGAALSRSGLVQTETALQALGKKLEMPVLPEAVVRWVESEKLLLD</sequence>
<dbReference type="CDD" id="cd00586">
    <property type="entry name" value="4HBT"/>
    <property type="match status" value="1"/>
</dbReference>
<dbReference type="AlphaFoldDB" id="A0A7W6Q5E0"/>
<reference evidence="1 2" key="1">
    <citation type="submission" date="2020-08" db="EMBL/GenBank/DDBJ databases">
        <title>Genomic Encyclopedia of Type Strains, Phase IV (KMG-IV): sequencing the most valuable type-strain genomes for metagenomic binning, comparative biology and taxonomic classification.</title>
        <authorList>
            <person name="Goeker M."/>
        </authorList>
    </citation>
    <scope>NUCLEOTIDE SEQUENCE [LARGE SCALE GENOMIC DNA]</scope>
    <source>
        <strain evidence="1 2">DSM 101015</strain>
    </source>
</reference>
<dbReference type="EMBL" id="JACIFU010000003">
    <property type="protein sequence ID" value="MBB4175194.1"/>
    <property type="molecule type" value="Genomic_DNA"/>
</dbReference>
<gene>
    <name evidence="1" type="ORF">GGR93_002982</name>
</gene>
<accession>A0A7W6Q5E0</accession>
<organism evidence="1 2">
    <name type="scientific">Sulfitobacter noctilucicola</name>
    <dbReference type="NCBI Taxonomy" id="1342301"/>
    <lineage>
        <taxon>Bacteria</taxon>
        <taxon>Pseudomonadati</taxon>
        <taxon>Pseudomonadota</taxon>
        <taxon>Alphaproteobacteria</taxon>
        <taxon>Rhodobacterales</taxon>
        <taxon>Roseobacteraceae</taxon>
        <taxon>Sulfitobacter</taxon>
    </lineage>
</organism>
<dbReference type="InterPro" id="IPR051490">
    <property type="entry name" value="THEM6_lcsJ_thioesterase"/>
</dbReference>
<keyword evidence="2" id="KW-1185">Reference proteome</keyword>
<dbReference type="PANTHER" id="PTHR12475:SF4">
    <property type="entry name" value="PROTEIN THEM6"/>
    <property type="match status" value="1"/>
</dbReference>
<dbReference type="InterPro" id="IPR029069">
    <property type="entry name" value="HotDog_dom_sf"/>
</dbReference>
<dbReference type="OrthoDB" id="3727779at2"/>
<dbReference type="Proteomes" id="UP000565745">
    <property type="component" value="Unassembled WGS sequence"/>
</dbReference>
<name>A0A7W6Q5E0_9RHOB</name>
<dbReference type="PANTHER" id="PTHR12475">
    <property type="match status" value="1"/>
</dbReference>
<dbReference type="RefSeq" id="WP_025055714.1">
    <property type="nucleotide sequence ID" value="NZ_JACIFU010000003.1"/>
</dbReference>
<protein>
    <submittedName>
        <fullName evidence="1">Acyl-CoA thioesterase FadM</fullName>
    </submittedName>
</protein>
<comment type="caution">
    <text evidence="1">The sequence shown here is derived from an EMBL/GenBank/DDBJ whole genome shotgun (WGS) entry which is preliminary data.</text>
</comment>
<dbReference type="SUPFAM" id="SSF54637">
    <property type="entry name" value="Thioesterase/thiol ester dehydrase-isomerase"/>
    <property type="match status" value="1"/>
</dbReference>
<evidence type="ECO:0000313" key="1">
    <source>
        <dbReference type="EMBL" id="MBB4175194.1"/>
    </source>
</evidence>
<evidence type="ECO:0000313" key="2">
    <source>
        <dbReference type="Proteomes" id="UP000565745"/>
    </source>
</evidence>
<dbReference type="Pfam" id="PF13279">
    <property type="entry name" value="4HBT_2"/>
    <property type="match status" value="1"/>
</dbReference>
<dbReference type="Gene3D" id="3.10.129.10">
    <property type="entry name" value="Hotdog Thioesterase"/>
    <property type="match status" value="1"/>
</dbReference>
<proteinExistence type="predicted"/>